<evidence type="ECO:0000256" key="3">
    <source>
        <dbReference type="ARBA" id="ARBA00022448"/>
    </source>
</evidence>
<feature type="transmembrane region" description="Helical" evidence="13">
    <location>
        <begin position="93"/>
        <end position="112"/>
    </location>
</feature>
<comment type="cofactor">
    <cofactor evidence="1">
        <name>heme b</name>
        <dbReference type="ChEBI" id="CHEBI:60344"/>
    </cofactor>
</comment>
<evidence type="ECO:0000259" key="14">
    <source>
        <dbReference type="Pfam" id="PF01292"/>
    </source>
</evidence>
<feature type="domain" description="Cytochrome b561 bacterial/Ni-hydrogenase" evidence="14">
    <location>
        <begin position="13"/>
        <end position="178"/>
    </location>
</feature>
<keyword evidence="16" id="KW-1185">Reference proteome</keyword>
<reference evidence="16" key="1">
    <citation type="submission" date="2016-10" db="EMBL/GenBank/DDBJ databases">
        <authorList>
            <person name="Varghese N."/>
            <person name="Submissions S."/>
        </authorList>
    </citation>
    <scope>NUCLEOTIDE SEQUENCE [LARGE SCALE GENOMIC DNA]</scope>
    <source>
        <strain evidence="16">DSM 9751</strain>
    </source>
</reference>
<dbReference type="GO" id="GO:0009055">
    <property type="term" value="F:electron transfer activity"/>
    <property type="evidence" value="ECO:0007669"/>
    <property type="project" value="InterPro"/>
</dbReference>
<evidence type="ECO:0000313" key="15">
    <source>
        <dbReference type="EMBL" id="SEB53094.1"/>
    </source>
</evidence>
<evidence type="ECO:0000256" key="7">
    <source>
        <dbReference type="ARBA" id="ARBA00022723"/>
    </source>
</evidence>
<evidence type="ECO:0000256" key="4">
    <source>
        <dbReference type="ARBA" id="ARBA00022475"/>
    </source>
</evidence>
<dbReference type="PANTHER" id="PTHR30529">
    <property type="entry name" value="CYTOCHROME B561"/>
    <property type="match status" value="1"/>
</dbReference>
<dbReference type="InterPro" id="IPR052168">
    <property type="entry name" value="Cytochrome_b561_oxidase"/>
</dbReference>
<dbReference type="GO" id="GO:0022904">
    <property type="term" value="P:respiratory electron transport chain"/>
    <property type="evidence" value="ECO:0007669"/>
    <property type="project" value="InterPro"/>
</dbReference>
<evidence type="ECO:0000256" key="13">
    <source>
        <dbReference type="SAM" id="Phobius"/>
    </source>
</evidence>
<feature type="transmembrane region" description="Helical" evidence="13">
    <location>
        <begin position="146"/>
        <end position="167"/>
    </location>
</feature>
<dbReference type="RefSeq" id="WP_092310585.1">
    <property type="nucleotide sequence ID" value="NZ_FNTJ01000001.1"/>
</dbReference>
<evidence type="ECO:0000256" key="2">
    <source>
        <dbReference type="ARBA" id="ARBA00004651"/>
    </source>
</evidence>
<keyword evidence="6 13" id="KW-0812">Transmembrane</keyword>
<evidence type="ECO:0000256" key="11">
    <source>
        <dbReference type="ARBA" id="ARBA00023136"/>
    </source>
</evidence>
<evidence type="ECO:0000256" key="8">
    <source>
        <dbReference type="ARBA" id="ARBA00022982"/>
    </source>
</evidence>
<keyword evidence="7" id="KW-0479">Metal-binding</keyword>
<keyword evidence="4" id="KW-1003">Cell membrane</keyword>
<evidence type="ECO:0000256" key="5">
    <source>
        <dbReference type="ARBA" id="ARBA00022617"/>
    </source>
</evidence>
<dbReference type="GO" id="GO:0005886">
    <property type="term" value="C:plasma membrane"/>
    <property type="evidence" value="ECO:0007669"/>
    <property type="project" value="UniProtKB-SubCell"/>
</dbReference>
<dbReference type="InterPro" id="IPR011577">
    <property type="entry name" value="Cyt_b561_bac/Ni-Hgenase"/>
</dbReference>
<dbReference type="GO" id="GO:0046872">
    <property type="term" value="F:metal ion binding"/>
    <property type="evidence" value="ECO:0007669"/>
    <property type="project" value="UniProtKB-KW"/>
</dbReference>
<feature type="transmembrane region" description="Helical" evidence="13">
    <location>
        <begin position="21"/>
        <end position="42"/>
    </location>
</feature>
<dbReference type="PANTHER" id="PTHR30529:SF1">
    <property type="entry name" value="CYTOCHROME B561 HOMOLOG 2"/>
    <property type="match status" value="1"/>
</dbReference>
<evidence type="ECO:0000256" key="12">
    <source>
        <dbReference type="ARBA" id="ARBA00037975"/>
    </source>
</evidence>
<evidence type="ECO:0000256" key="10">
    <source>
        <dbReference type="ARBA" id="ARBA00023004"/>
    </source>
</evidence>
<keyword evidence="5" id="KW-0349">Heme</keyword>
<dbReference type="GO" id="GO:0020037">
    <property type="term" value="F:heme binding"/>
    <property type="evidence" value="ECO:0007669"/>
    <property type="project" value="TreeGrafter"/>
</dbReference>
<comment type="subcellular location">
    <subcellularLocation>
        <location evidence="2">Cell membrane</location>
        <topology evidence="2">Multi-pass membrane protein</topology>
    </subcellularLocation>
</comment>
<keyword evidence="3" id="KW-0813">Transport</keyword>
<keyword evidence="8" id="KW-0249">Electron transport</keyword>
<evidence type="ECO:0000313" key="16">
    <source>
        <dbReference type="Proteomes" id="UP000198982"/>
    </source>
</evidence>
<evidence type="ECO:0000256" key="1">
    <source>
        <dbReference type="ARBA" id="ARBA00001970"/>
    </source>
</evidence>
<keyword evidence="11 13" id="KW-0472">Membrane</keyword>
<gene>
    <name evidence="15" type="ORF">SAMN05216178_1017</name>
</gene>
<dbReference type="Proteomes" id="UP000198982">
    <property type="component" value="Unassembled WGS sequence"/>
</dbReference>
<evidence type="ECO:0000256" key="9">
    <source>
        <dbReference type="ARBA" id="ARBA00022989"/>
    </source>
</evidence>
<evidence type="ECO:0000256" key="6">
    <source>
        <dbReference type="ARBA" id="ARBA00022692"/>
    </source>
</evidence>
<organism evidence="15 16">
    <name type="scientific">Pseudomonas saponiphila</name>
    <dbReference type="NCBI Taxonomy" id="556534"/>
    <lineage>
        <taxon>Bacteria</taxon>
        <taxon>Pseudomonadati</taxon>
        <taxon>Pseudomonadota</taxon>
        <taxon>Gammaproteobacteria</taxon>
        <taxon>Pseudomonadales</taxon>
        <taxon>Pseudomonadaceae</taxon>
        <taxon>Pseudomonas</taxon>
    </lineage>
</organism>
<comment type="similarity">
    <text evidence="12">Belongs to the cytochrome b561 family.</text>
</comment>
<dbReference type="Gene3D" id="1.20.950.20">
    <property type="entry name" value="Transmembrane di-heme cytochromes, Chain C"/>
    <property type="match status" value="1"/>
</dbReference>
<dbReference type="EMBL" id="FNTJ01000001">
    <property type="protein sequence ID" value="SEB53094.1"/>
    <property type="molecule type" value="Genomic_DNA"/>
</dbReference>
<sequence>MQSRIEMNDTKARYGAVSRGLHWAMALAFAWIYCSTAAHYLLEDSALDKFLWPTHKQVGLLLMGLLLVRLLWSLLNRHRRPPSLNLAARLGHGLLYTGMFAIPFLGLLRQYGSGRAFSAFGLPVMSGFEGPKIQWMTDLGNSFHGLLGWTLLVLIVGHVAAVILHCIKGQGHILRRMAGSMTSD</sequence>
<feature type="transmembrane region" description="Helical" evidence="13">
    <location>
        <begin position="54"/>
        <end position="72"/>
    </location>
</feature>
<accession>A0A1H4K3J4</accession>
<dbReference type="SUPFAM" id="SSF81342">
    <property type="entry name" value="Transmembrane di-heme cytochromes"/>
    <property type="match status" value="1"/>
</dbReference>
<dbReference type="AlphaFoldDB" id="A0A1H4K3J4"/>
<keyword evidence="9 13" id="KW-1133">Transmembrane helix</keyword>
<dbReference type="InterPro" id="IPR016174">
    <property type="entry name" value="Di-haem_cyt_TM"/>
</dbReference>
<name>A0A1H4K3J4_9PSED</name>
<proteinExistence type="inferred from homology"/>
<keyword evidence="10" id="KW-0408">Iron</keyword>
<protein>
    <submittedName>
        <fullName evidence="15">Cytochrome b561</fullName>
    </submittedName>
</protein>
<dbReference type="Pfam" id="PF01292">
    <property type="entry name" value="Ni_hydr_CYTB"/>
    <property type="match status" value="1"/>
</dbReference>